<dbReference type="InterPro" id="IPR055199">
    <property type="entry name" value="Hda_lid"/>
</dbReference>
<dbReference type="PANTHER" id="PTHR30050">
    <property type="entry name" value="CHROMOSOMAL REPLICATION INITIATOR PROTEIN DNAA"/>
    <property type="match status" value="1"/>
</dbReference>
<dbReference type="InterPro" id="IPR017788">
    <property type="entry name" value="Hda"/>
</dbReference>
<reference evidence="4 5" key="1">
    <citation type="submission" date="2018-10" db="EMBL/GenBank/DDBJ databases">
        <title>Comamonadaceae CDC group NO-1 genome sequencing and assembly.</title>
        <authorList>
            <person name="Bernier A.-M."/>
            <person name="Bernard K."/>
        </authorList>
    </citation>
    <scope>NUCLEOTIDE SEQUENCE [LARGE SCALE GENOMIC DNA]</scope>
    <source>
        <strain evidence="3 5">NML180581</strain>
        <strain evidence="2 4">NML970147</strain>
    </source>
</reference>
<dbReference type="Gene3D" id="3.40.50.300">
    <property type="entry name" value="P-loop containing nucleotide triphosphate hydrolases"/>
    <property type="match status" value="1"/>
</dbReference>
<evidence type="ECO:0000259" key="1">
    <source>
        <dbReference type="SMART" id="SM00382"/>
    </source>
</evidence>
<feature type="domain" description="AAA+ ATPase" evidence="1">
    <location>
        <begin position="63"/>
        <end position="255"/>
    </location>
</feature>
<dbReference type="GO" id="GO:0006270">
    <property type="term" value="P:DNA replication initiation"/>
    <property type="evidence" value="ECO:0007669"/>
    <property type="project" value="TreeGrafter"/>
</dbReference>
<dbReference type="CDD" id="cd00009">
    <property type="entry name" value="AAA"/>
    <property type="match status" value="1"/>
</dbReference>
<gene>
    <name evidence="3" type="primary">hda</name>
    <name evidence="3" type="ORF">EBQ24_09530</name>
    <name evidence="2" type="ORF">EBQ26_07725</name>
</gene>
<evidence type="ECO:0000313" key="3">
    <source>
        <dbReference type="EMBL" id="RMX07222.1"/>
    </source>
</evidence>
<dbReference type="InterPro" id="IPR003593">
    <property type="entry name" value="AAA+_ATPase"/>
</dbReference>
<dbReference type="Gene3D" id="1.10.8.60">
    <property type="match status" value="1"/>
</dbReference>
<comment type="caution">
    <text evidence="3">The sequence shown here is derived from an EMBL/GenBank/DDBJ whole genome shotgun (WGS) entry which is preliminary data.</text>
</comment>
<protein>
    <submittedName>
        <fullName evidence="3">DnaA regulatory inactivator Hda</fullName>
    </submittedName>
</protein>
<dbReference type="InterPro" id="IPR027417">
    <property type="entry name" value="P-loop_NTPase"/>
</dbReference>
<dbReference type="GO" id="GO:0032297">
    <property type="term" value="P:negative regulation of DNA-templated DNA replication initiation"/>
    <property type="evidence" value="ECO:0007669"/>
    <property type="project" value="InterPro"/>
</dbReference>
<evidence type="ECO:0000313" key="5">
    <source>
        <dbReference type="Proteomes" id="UP000281171"/>
    </source>
</evidence>
<dbReference type="EMBL" id="RDQM01000008">
    <property type="protein sequence ID" value="RMW97897.1"/>
    <property type="molecule type" value="Genomic_DNA"/>
</dbReference>
<dbReference type="Pfam" id="PF22688">
    <property type="entry name" value="Hda_lid"/>
    <property type="match status" value="1"/>
</dbReference>
<dbReference type="InterPro" id="IPR013317">
    <property type="entry name" value="DnaA_dom"/>
</dbReference>
<proteinExistence type="predicted"/>
<name>A0A3M6QXJ3_9BURK</name>
<dbReference type="SMART" id="SM00382">
    <property type="entry name" value="AAA"/>
    <property type="match status" value="1"/>
</dbReference>
<dbReference type="PANTHER" id="PTHR30050:SF5">
    <property type="entry name" value="DNAA REGULATORY INACTIVATOR HDA"/>
    <property type="match status" value="1"/>
</dbReference>
<evidence type="ECO:0000313" key="4">
    <source>
        <dbReference type="Proteomes" id="UP000267521"/>
    </source>
</evidence>
<dbReference type="SUPFAM" id="SSF52540">
    <property type="entry name" value="P-loop containing nucleoside triphosphate hydrolases"/>
    <property type="match status" value="1"/>
</dbReference>
<dbReference type="Proteomes" id="UP000281171">
    <property type="component" value="Unassembled WGS sequence"/>
</dbReference>
<dbReference type="Proteomes" id="UP000267521">
    <property type="component" value="Unassembled WGS sequence"/>
</dbReference>
<dbReference type="EMBL" id="RDQK01000023">
    <property type="protein sequence ID" value="RMX07222.1"/>
    <property type="molecule type" value="Genomic_DNA"/>
</dbReference>
<dbReference type="GO" id="GO:0005886">
    <property type="term" value="C:plasma membrane"/>
    <property type="evidence" value="ECO:0007669"/>
    <property type="project" value="TreeGrafter"/>
</dbReference>
<evidence type="ECO:0000313" key="2">
    <source>
        <dbReference type="EMBL" id="RMW97897.1"/>
    </source>
</evidence>
<accession>A0A3M6Q3W9</accession>
<dbReference type="Pfam" id="PF00308">
    <property type="entry name" value="Bac_DnaA"/>
    <property type="match status" value="1"/>
</dbReference>
<dbReference type="AlphaFoldDB" id="A0A3M6QXJ3"/>
<dbReference type="NCBIfam" id="TIGR03420">
    <property type="entry name" value="DnaA_homol_Hda"/>
    <property type="match status" value="1"/>
</dbReference>
<sequence length="255" mass="27862">MPVRGLVGTFFPRLLALTIMQLVLDIGLAPEPSFARFLPAGNEAAVQCLQQGVAALAAAQSDALLPVYLWGSPGTGKTHLLHAVARALQAQGQAVGWLGADAASGGEEFSPHWRAVLLDDVQAYDSQRQQRAFNWWINARHRSSGEAPCWVVAAGSLPPVDLPLREDLRTRLGSGLSFELQPLSDAQRQQVLQSQAQERGLHLSDEAAQYLLNRFARDLSSLSALLTRLDVHALRTQRALTIPLLREVLQEQAER</sequence>
<organism evidence="3 5">
    <name type="scientific">Allofranklinella schreckenbergeri</name>
    <dbReference type="NCBI Taxonomy" id="1076744"/>
    <lineage>
        <taxon>Bacteria</taxon>
        <taxon>Pseudomonadati</taxon>
        <taxon>Pseudomonadota</taxon>
        <taxon>Betaproteobacteria</taxon>
        <taxon>Burkholderiales</taxon>
        <taxon>Comamonadaceae</taxon>
        <taxon>Allofranklinella</taxon>
    </lineage>
</organism>
<accession>A0A3M6QXJ3</accession>
<dbReference type="GO" id="GO:0003688">
    <property type="term" value="F:DNA replication origin binding"/>
    <property type="evidence" value="ECO:0007669"/>
    <property type="project" value="TreeGrafter"/>
</dbReference>